<keyword evidence="5 8" id="KW-0812">Transmembrane</keyword>
<dbReference type="PANTHER" id="PTHR34979:SF1">
    <property type="entry name" value="INNER MEMBRANE PROTEIN YGAZ"/>
    <property type="match status" value="1"/>
</dbReference>
<evidence type="ECO:0000313" key="10">
    <source>
        <dbReference type="Proteomes" id="UP001596976"/>
    </source>
</evidence>
<dbReference type="RefSeq" id="WP_381012574.1">
    <property type="nucleotide sequence ID" value="NZ_JBHTJF010000033.1"/>
</dbReference>
<protein>
    <submittedName>
        <fullName evidence="9">AzlC family ABC transporter permease</fullName>
    </submittedName>
</protein>
<sequence length="243" mass="25939">MTQACTNRDQFMLGVKDCMPTVLGYLSVGFAAGVVEYTAGLNIFEILLLSLLLYAGAGQFVVAGLLIAGAPTFTIILTVFIINMRHFLLSAVLAPAFKNNTTWQNVGTGFLLTDETFGVAANEMTRSGGKINYYWMQGLNITAYANWVLANLLGGILGKWITDPSTFGLDFALAGMFIGLLVLQISSQANLRTDIFVILASIIFTIGSTPYVPVGLNVMVGASLAAVVGMGVEKWRSTQPSSS</sequence>
<keyword evidence="6 8" id="KW-1133">Transmembrane helix</keyword>
<evidence type="ECO:0000256" key="3">
    <source>
        <dbReference type="ARBA" id="ARBA00022448"/>
    </source>
</evidence>
<feature type="transmembrane region" description="Helical" evidence="8">
    <location>
        <begin position="167"/>
        <end position="183"/>
    </location>
</feature>
<feature type="transmembrane region" description="Helical" evidence="8">
    <location>
        <begin position="141"/>
        <end position="161"/>
    </location>
</feature>
<dbReference type="Pfam" id="PF03591">
    <property type="entry name" value="AzlC"/>
    <property type="match status" value="1"/>
</dbReference>
<feature type="transmembrane region" description="Helical" evidence="8">
    <location>
        <begin position="195"/>
        <end position="212"/>
    </location>
</feature>
<evidence type="ECO:0000256" key="5">
    <source>
        <dbReference type="ARBA" id="ARBA00022692"/>
    </source>
</evidence>
<dbReference type="InterPro" id="IPR011606">
    <property type="entry name" value="Brnchd-chn_aa_trnsp_permease"/>
</dbReference>
<evidence type="ECO:0000256" key="7">
    <source>
        <dbReference type="ARBA" id="ARBA00023136"/>
    </source>
</evidence>
<keyword evidence="10" id="KW-1185">Reference proteome</keyword>
<keyword evidence="4" id="KW-1003">Cell membrane</keyword>
<reference evidence="10" key="1">
    <citation type="journal article" date="2019" name="Int. J. Syst. Evol. Microbiol.">
        <title>The Global Catalogue of Microorganisms (GCM) 10K type strain sequencing project: providing services to taxonomists for standard genome sequencing and annotation.</title>
        <authorList>
            <consortium name="The Broad Institute Genomics Platform"/>
            <consortium name="The Broad Institute Genome Sequencing Center for Infectious Disease"/>
            <person name="Wu L."/>
            <person name="Ma J."/>
        </authorList>
    </citation>
    <scope>NUCLEOTIDE SEQUENCE [LARGE SCALE GENOMIC DNA]</scope>
    <source>
        <strain evidence="10">CCUG 63563</strain>
    </source>
</reference>
<comment type="caution">
    <text evidence="9">The sequence shown here is derived from an EMBL/GenBank/DDBJ whole genome shotgun (WGS) entry which is preliminary data.</text>
</comment>
<proteinExistence type="inferred from homology"/>
<gene>
    <name evidence="9" type="ORF">ACFQ0V_09230</name>
</gene>
<feature type="transmembrane region" description="Helical" evidence="8">
    <location>
        <begin position="22"/>
        <end position="39"/>
    </location>
</feature>
<evidence type="ECO:0000256" key="8">
    <source>
        <dbReference type="SAM" id="Phobius"/>
    </source>
</evidence>
<name>A0ABW3H3L2_9BACL</name>
<dbReference type="EMBL" id="JBHTJF010000033">
    <property type="protein sequence ID" value="MFD0943927.1"/>
    <property type="molecule type" value="Genomic_DNA"/>
</dbReference>
<evidence type="ECO:0000313" key="9">
    <source>
        <dbReference type="EMBL" id="MFD0943927.1"/>
    </source>
</evidence>
<dbReference type="PANTHER" id="PTHR34979">
    <property type="entry name" value="INNER MEMBRANE PROTEIN YGAZ"/>
    <property type="match status" value="1"/>
</dbReference>
<comment type="subcellular location">
    <subcellularLocation>
        <location evidence="1">Cell membrane</location>
        <topology evidence="1">Multi-pass membrane protein</topology>
    </subcellularLocation>
</comment>
<accession>A0ABW3H3L2</accession>
<evidence type="ECO:0000256" key="4">
    <source>
        <dbReference type="ARBA" id="ARBA00022475"/>
    </source>
</evidence>
<evidence type="ECO:0000256" key="2">
    <source>
        <dbReference type="ARBA" id="ARBA00010735"/>
    </source>
</evidence>
<organism evidence="9 10">
    <name type="scientific">Savagea faecisuis</name>
    <dbReference type="NCBI Taxonomy" id="1274803"/>
    <lineage>
        <taxon>Bacteria</taxon>
        <taxon>Bacillati</taxon>
        <taxon>Bacillota</taxon>
        <taxon>Bacilli</taxon>
        <taxon>Bacillales</taxon>
        <taxon>Caryophanaceae</taxon>
        <taxon>Savagea</taxon>
    </lineage>
</organism>
<evidence type="ECO:0000256" key="1">
    <source>
        <dbReference type="ARBA" id="ARBA00004651"/>
    </source>
</evidence>
<keyword evidence="7 8" id="KW-0472">Membrane</keyword>
<dbReference type="Proteomes" id="UP001596976">
    <property type="component" value="Unassembled WGS sequence"/>
</dbReference>
<comment type="similarity">
    <text evidence="2">Belongs to the AzlC family.</text>
</comment>
<evidence type="ECO:0000256" key="6">
    <source>
        <dbReference type="ARBA" id="ARBA00022989"/>
    </source>
</evidence>
<keyword evidence="3" id="KW-0813">Transport</keyword>